<accession>A0AAD9CRD9</accession>
<dbReference type="EMBL" id="JASDAP010000003">
    <property type="protein sequence ID" value="KAK1905731.1"/>
    <property type="molecule type" value="Genomic_DNA"/>
</dbReference>
<name>A0AAD9CRD9_DISEL</name>
<sequence>MATKTPDVTHIPFKIKAPHRIAVKNFKPSDGNQPRRTHIKKAKTQPAVDVSNSWSKSSLIAGRDQRLLLLKLDLPHLPPPPQMFLILQRENQQSLLLLLLPNKFLMIFPK</sequence>
<gene>
    <name evidence="2" type="ORF">KUDE01_012910</name>
</gene>
<comment type="caution">
    <text evidence="2">The sequence shown here is derived from an EMBL/GenBank/DDBJ whole genome shotgun (WGS) entry which is preliminary data.</text>
</comment>
<proteinExistence type="predicted"/>
<reference evidence="2" key="1">
    <citation type="submission" date="2023-04" db="EMBL/GenBank/DDBJ databases">
        <title>Chromosome-level genome of Chaenocephalus aceratus.</title>
        <authorList>
            <person name="Park H."/>
        </authorList>
    </citation>
    <scope>NUCLEOTIDE SEQUENCE</scope>
    <source>
        <strain evidence="2">DE</strain>
        <tissue evidence="2">Muscle</tissue>
    </source>
</reference>
<keyword evidence="3" id="KW-1185">Reference proteome</keyword>
<evidence type="ECO:0000256" key="1">
    <source>
        <dbReference type="SAM" id="MobiDB-lite"/>
    </source>
</evidence>
<dbReference type="Proteomes" id="UP001228049">
    <property type="component" value="Unassembled WGS sequence"/>
</dbReference>
<dbReference type="AlphaFoldDB" id="A0AAD9CRD9"/>
<evidence type="ECO:0000313" key="2">
    <source>
        <dbReference type="EMBL" id="KAK1905731.1"/>
    </source>
</evidence>
<feature type="region of interest" description="Disordered" evidence="1">
    <location>
        <begin position="25"/>
        <end position="50"/>
    </location>
</feature>
<organism evidence="2 3">
    <name type="scientific">Dissostichus eleginoides</name>
    <name type="common">Patagonian toothfish</name>
    <name type="synonym">Dissostichus amissus</name>
    <dbReference type="NCBI Taxonomy" id="100907"/>
    <lineage>
        <taxon>Eukaryota</taxon>
        <taxon>Metazoa</taxon>
        <taxon>Chordata</taxon>
        <taxon>Craniata</taxon>
        <taxon>Vertebrata</taxon>
        <taxon>Euteleostomi</taxon>
        <taxon>Actinopterygii</taxon>
        <taxon>Neopterygii</taxon>
        <taxon>Teleostei</taxon>
        <taxon>Neoteleostei</taxon>
        <taxon>Acanthomorphata</taxon>
        <taxon>Eupercaria</taxon>
        <taxon>Perciformes</taxon>
        <taxon>Notothenioidei</taxon>
        <taxon>Nototheniidae</taxon>
        <taxon>Dissostichus</taxon>
    </lineage>
</organism>
<evidence type="ECO:0000313" key="3">
    <source>
        <dbReference type="Proteomes" id="UP001228049"/>
    </source>
</evidence>
<protein>
    <submittedName>
        <fullName evidence="2">Mitochondrial distribution and morphology protein 34</fullName>
    </submittedName>
</protein>